<dbReference type="GO" id="GO:0006281">
    <property type="term" value="P:DNA repair"/>
    <property type="evidence" value="ECO:0007669"/>
    <property type="project" value="InterPro"/>
</dbReference>
<keyword evidence="4" id="KW-1185">Reference proteome</keyword>
<dbReference type="Gene3D" id="1.10.150.320">
    <property type="entry name" value="Photosystem II 12 kDa extrinsic protein"/>
    <property type="match status" value="1"/>
</dbReference>
<dbReference type="EMBL" id="BLXT01000055">
    <property type="protein sequence ID" value="GFN74218.1"/>
    <property type="molecule type" value="Genomic_DNA"/>
</dbReference>
<feature type="domain" description="Helix-hairpin-helix DNA-binding motif class 1" evidence="2">
    <location>
        <begin position="11"/>
        <end position="30"/>
    </location>
</feature>
<dbReference type="SUPFAM" id="SSF47781">
    <property type="entry name" value="RuvA domain 2-like"/>
    <property type="match status" value="1"/>
</dbReference>
<comment type="caution">
    <text evidence="3">The sequence shown here is derived from an EMBL/GenBank/DDBJ whole genome shotgun (WGS) entry which is preliminary data.</text>
</comment>
<accession>A0AAV3XT45</accession>
<feature type="compositionally biased region" description="Basic and acidic residues" evidence="1">
    <location>
        <begin position="131"/>
        <end position="162"/>
    </location>
</feature>
<dbReference type="GO" id="GO:0003677">
    <property type="term" value="F:DNA binding"/>
    <property type="evidence" value="ECO:0007669"/>
    <property type="project" value="InterPro"/>
</dbReference>
<protein>
    <recommendedName>
        <fullName evidence="2">Helix-hairpin-helix DNA-binding motif class 1 domain-containing protein</fullName>
    </recommendedName>
</protein>
<evidence type="ECO:0000313" key="4">
    <source>
        <dbReference type="Proteomes" id="UP000735302"/>
    </source>
</evidence>
<proteinExistence type="predicted"/>
<dbReference type="Proteomes" id="UP000735302">
    <property type="component" value="Unassembled WGS sequence"/>
</dbReference>
<dbReference type="SMART" id="SM00278">
    <property type="entry name" value="HhH1"/>
    <property type="match status" value="1"/>
</dbReference>
<dbReference type="Pfam" id="PF12836">
    <property type="entry name" value="HHH_3"/>
    <property type="match status" value="1"/>
</dbReference>
<name>A0AAV3XT45_9GAST</name>
<dbReference type="InterPro" id="IPR003583">
    <property type="entry name" value="Hlx-hairpin-Hlx_DNA-bd_motif"/>
</dbReference>
<evidence type="ECO:0000259" key="2">
    <source>
        <dbReference type="SMART" id="SM00278"/>
    </source>
</evidence>
<reference evidence="3 4" key="1">
    <citation type="journal article" date="2021" name="Elife">
        <title>Chloroplast acquisition without the gene transfer in kleptoplastic sea slugs, Plakobranchus ocellatus.</title>
        <authorList>
            <person name="Maeda T."/>
            <person name="Takahashi S."/>
            <person name="Yoshida T."/>
            <person name="Shimamura S."/>
            <person name="Takaki Y."/>
            <person name="Nagai Y."/>
            <person name="Toyoda A."/>
            <person name="Suzuki Y."/>
            <person name="Arimoto A."/>
            <person name="Ishii H."/>
            <person name="Satoh N."/>
            <person name="Nishiyama T."/>
            <person name="Hasebe M."/>
            <person name="Maruyama T."/>
            <person name="Minagawa J."/>
            <person name="Obokata J."/>
            <person name="Shigenobu S."/>
        </authorList>
    </citation>
    <scope>NUCLEOTIDE SEQUENCE [LARGE SCALE GENOMIC DNA]</scope>
</reference>
<feature type="region of interest" description="Disordered" evidence="1">
    <location>
        <begin position="96"/>
        <end position="175"/>
    </location>
</feature>
<dbReference type="InterPro" id="IPR010994">
    <property type="entry name" value="RuvA_2-like"/>
</dbReference>
<evidence type="ECO:0000256" key="1">
    <source>
        <dbReference type="SAM" id="MobiDB-lite"/>
    </source>
</evidence>
<gene>
    <name evidence="3" type="ORF">PoB_000072400</name>
</gene>
<organism evidence="3 4">
    <name type="scientific">Plakobranchus ocellatus</name>
    <dbReference type="NCBI Taxonomy" id="259542"/>
    <lineage>
        <taxon>Eukaryota</taxon>
        <taxon>Metazoa</taxon>
        <taxon>Spiralia</taxon>
        <taxon>Lophotrochozoa</taxon>
        <taxon>Mollusca</taxon>
        <taxon>Gastropoda</taxon>
        <taxon>Heterobranchia</taxon>
        <taxon>Euthyneura</taxon>
        <taxon>Panpulmonata</taxon>
        <taxon>Sacoglossa</taxon>
        <taxon>Placobranchoidea</taxon>
        <taxon>Plakobranchidae</taxon>
        <taxon>Plakobranchus</taxon>
    </lineage>
</organism>
<sequence>MKVNVNVCSMEDLLRIPGVGEKTAQRIVNLRDDNPFTLQTLCDLVRKDPEDLEELVSFDVSPSSHSEAPRDLSDMQDTIDLCNERNASFSWHETRLKKANQHGSSNDDAGIGPSNYLDGDRRQHHSVRGSIDSRGDRHGRQPHEDLCSRGPLDRSSARRGGDEGPSDYFDQDPLRGKRFVQPPKCLVYAGDSDWAAFRLRFERFAREQVFCDQDAKDYLCWVLVGKAAEYYTLLMRQDRVMSYTELMTHMERRFAARHLRETALLRFQNARQRVDESIEEWADRIHHLALYAFEKVPGAGIWHEKDQMILRFCTGCTDRAAGLHAANMHPRSIDEATTHILKYQFNHAAVYGPEEDVHKSETTIRAVQSRDPYGDCGQALWHLASLLGCGTLQGLVHIALQDATLQHTRHYPVVGTCAGFGEHGHCSGGLGQVSCFFSSF</sequence>
<dbReference type="AlphaFoldDB" id="A0AAV3XT45"/>
<evidence type="ECO:0000313" key="3">
    <source>
        <dbReference type="EMBL" id="GFN74218.1"/>
    </source>
</evidence>